<dbReference type="Proteomes" id="UP000315388">
    <property type="component" value="Unassembled WGS sequence"/>
</dbReference>
<evidence type="ECO:0008006" key="3">
    <source>
        <dbReference type="Google" id="ProtNLM"/>
    </source>
</evidence>
<proteinExistence type="predicted"/>
<accession>A0A502BSQ2</accession>
<evidence type="ECO:0000313" key="2">
    <source>
        <dbReference type="Proteomes" id="UP000315388"/>
    </source>
</evidence>
<name>A0A502BSQ2_9HYPH</name>
<evidence type="ECO:0000313" key="1">
    <source>
        <dbReference type="EMBL" id="TPF76719.1"/>
    </source>
</evidence>
<dbReference type="RefSeq" id="WP_140903931.1">
    <property type="nucleotide sequence ID" value="NZ_JBHTMD010000020.1"/>
</dbReference>
<gene>
    <name evidence="1" type="ORF">FHY56_04290</name>
</gene>
<keyword evidence="2" id="KW-1185">Reference proteome</keyword>
<dbReference type="InterPro" id="IPR029063">
    <property type="entry name" value="SAM-dependent_MTases_sf"/>
</dbReference>
<organism evidence="1 2">
    <name type="scientific">Brucella gallinifaecis</name>
    <dbReference type="NCBI Taxonomy" id="215590"/>
    <lineage>
        <taxon>Bacteria</taxon>
        <taxon>Pseudomonadati</taxon>
        <taxon>Pseudomonadota</taxon>
        <taxon>Alphaproteobacteria</taxon>
        <taxon>Hyphomicrobiales</taxon>
        <taxon>Brucellaceae</taxon>
        <taxon>Brucella/Ochrobactrum group</taxon>
        <taxon>Brucella</taxon>
    </lineage>
</organism>
<dbReference type="SUPFAM" id="SSF53335">
    <property type="entry name" value="S-adenosyl-L-methionine-dependent methyltransferases"/>
    <property type="match status" value="1"/>
</dbReference>
<dbReference type="OrthoDB" id="9134166at2"/>
<reference evidence="1 2" key="1">
    <citation type="journal article" date="2003" name="Int. J. Syst. Evol. Microbiol.">
        <title>Towards a standardized format for the description of a novel species (of an established genus): Ochrobactrum gallinifaecis sp. nov.</title>
        <authorList>
            <person name="Kampfer P."/>
            <person name="Buczolits S."/>
            <person name="Albrecht A."/>
            <person name="Busse H.J."/>
            <person name="Stackebrandt E."/>
        </authorList>
    </citation>
    <scope>NUCLEOTIDE SEQUENCE [LARGE SCALE GENOMIC DNA]</scope>
    <source>
        <strain evidence="1 2">ISO 196</strain>
    </source>
</reference>
<dbReference type="AlphaFoldDB" id="A0A502BSQ2"/>
<dbReference type="EMBL" id="VEWJ01000002">
    <property type="protein sequence ID" value="TPF76719.1"/>
    <property type="molecule type" value="Genomic_DNA"/>
</dbReference>
<protein>
    <recommendedName>
        <fullName evidence="3">DNA (cytosine-5-)-methyltransferase</fullName>
    </recommendedName>
</protein>
<comment type="caution">
    <text evidence="1">The sequence shown here is derived from an EMBL/GenBank/DDBJ whole genome shotgun (WGS) entry which is preliminary data.</text>
</comment>
<sequence length="216" mass="23795">MRKLAAIFLYEKSGRTAQPWADAGIECWCVDIDHSIRRDKKIGNINFVWGDARSWRPPSGLDIVFVASMSPCTDVSGAGARDFVKKGGIMLRDAIEMFEAGRQVAAWSGAPYFCENPVGVLSSIPHIGKPDFYFHPSDYAGYADDPSSEAYTKKTCLWTGNGFVMPAKKPVDPVLGSKMWKLTPSDDRADLRSATPQGFARAVFEANCPFEMRKAA</sequence>